<evidence type="ECO:0000256" key="2">
    <source>
        <dbReference type="ARBA" id="ARBA00022898"/>
    </source>
</evidence>
<dbReference type="InterPro" id="IPR015421">
    <property type="entry name" value="PyrdxlP-dep_Trfase_major"/>
</dbReference>
<keyword evidence="4" id="KW-0808">Transferase</keyword>
<dbReference type="InterPro" id="IPR015422">
    <property type="entry name" value="PyrdxlP-dep_Trfase_small"/>
</dbReference>
<evidence type="ECO:0000313" key="4">
    <source>
        <dbReference type="EMBL" id="MBC5663023.1"/>
    </source>
</evidence>
<dbReference type="Proteomes" id="UP000615234">
    <property type="component" value="Unassembled WGS sequence"/>
</dbReference>
<dbReference type="Pfam" id="PF00155">
    <property type="entry name" value="Aminotran_1_2"/>
    <property type="match status" value="1"/>
</dbReference>
<reference evidence="4 5" key="1">
    <citation type="submission" date="2020-08" db="EMBL/GenBank/DDBJ databases">
        <title>Genome public.</title>
        <authorList>
            <person name="Liu C."/>
            <person name="Sun Q."/>
        </authorList>
    </citation>
    <scope>NUCLEOTIDE SEQUENCE [LARGE SCALE GENOMIC DNA]</scope>
    <source>
        <strain evidence="4 5">NSJ-10</strain>
    </source>
</reference>
<keyword evidence="2" id="KW-0663">Pyridoxal phosphate</keyword>
<evidence type="ECO:0000259" key="3">
    <source>
        <dbReference type="Pfam" id="PF00155"/>
    </source>
</evidence>
<comment type="cofactor">
    <cofactor evidence="1">
        <name>pyridoxal 5'-phosphate</name>
        <dbReference type="ChEBI" id="CHEBI:597326"/>
    </cofactor>
</comment>
<dbReference type="Gene3D" id="3.90.1150.10">
    <property type="entry name" value="Aspartate Aminotransferase, domain 1"/>
    <property type="match status" value="1"/>
</dbReference>
<dbReference type="EMBL" id="JACOOX010000004">
    <property type="protein sequence ID" value="MBC5663023.1"/>
    <property type="molecule type" value="Genomic_DNA"/>
</dbReference>
<keyword evidence="4" id="KW-0032">Aminotransferase</keyword>
<dbReference type="GO" id="GO:0008483">
    <property type="term" value="F:transaminase activity"/>
    <property type="evidence" value="ECO:0007669"/>
    <property type="project" value="UniProtKB-KW"/>
</dbReference>
<dbReference type="Gene3D" id="3.40.640.10">
    <property type="entry name" value="Type I PLP-dependent aspartate aminotransferase-like (Major domain)"/>
    <property type="match status" value="1"/>
</dbReference>
<dbReference type="PANTHER" id="PTHR42885:SF1">
    <property type="entry name" value="THREONINE-PHOSPHATE DECARBOXYLASE"/>
    <property type="match status" value="1"/>
</dbReference>
<dbReference type="SUPFAM" id="SSF53383">
    <property type="entry name" value="PLP-dependent transferases"/>
    <property type="match status" value="1"/>
</dbReference>
<comment type="caution">
    <text evidence="4">The sequence shown here is derived from an EMBL/GenBank/DDBJ whole genome shotgun (WGS) entry which is preliminary data.</text>
</comment>
<proteinExistence type="predicted"/>
<accession>A0A8I0DSF8</accession>
<name>A0A8I0DSF8_9FIRM</name>
<feature type="domain" description="Aminotransferase class I/classII large" evidence="3">
    <location>
        <begin position="23"/>
        <end position="352"/>
    </location>
</feature>
<evidence type="ECO:0000313" key="5">
    <source>
        <dbReference type="Proteomes" id="UP000615234"/>
    </source>
</evidence>
<protein>
    <submittedName>
        <fullName evidence="4">Aminotransferase class I/II-fold pyridoxal phosphate-dependent enzyme</fullName>
    </submittedName>
</protein>
<evidence type="ECO:0000256" key="1">
    <source>
        <dbReference type="ARBA" id="ARBA00001933"/>
    </source>
</evidence>
<sequence length="356" mass="39731">MGKSTSHHSGSNLLSQNESVRFDLNMNPLGVPDSVKNVILNSIEDLKRYPDGSYTRLKDSIAGYSGADPDDIIVGSCSYEFIKLLIEFNSPKHAVLLSPGAQNYEKLLKMNGCDITYYQLSEEENYELDIADFISTLNESIDMAFISNPNGTTSQVIDRESLEFIAKICAGNDIALVVDEEYMDFVQDKDDCTAIPLVKEYDNLYVLRNTSKFFAVPGLRLAYAITSNPVFKKTMSITGFPYAINALAEAAGIDMFKDASYISKTQTLMKTERNLVYSALASRKTIKLYKPDANFILVKLLKTDITAQTVVEHCQSKGLYIRSCADITGLDNSYIRFCFMNPEQNDLVVNTILEVV</sequence>
<gene>
    <name evidence="4" type="ORF">H8S09_08975</name>
</gene>
<keyword evidence="5" id="KW-1185">Reference proteome</keyword>
<dbReference type="PANTHER" id="PTHR42885">
    <property type="entry name" value="HISTIDINOL-PHOSPHATE AMINOTRANSFERASE-RELATED"/>
    <property type="match status" value="1"/>
</dbReference>
<dbReference type="CDD" id="cd00609">
    <property type="entry name" value="AAT_like"/>
    <property type="match status" value="1"/>
</dbReference>
<dbReference type="AlphaFoldDB" id="A0A8I0DSF8"/>
<dbReference type="InterPro" id="IPR015424">
    <property type="entry name" value="PyrdxlP-dep_Trfase"/>
</dbReference>
<organism evidence="4 5">
    <name type="scientific">Coprococcus hominis</name>
    <name type="common">ex Liu et al. 2022</name>
    <dbReference type="NCBI Taxonomy" id="2763039"/>
    <lineage>
        <taxon>Bacteria</taxon>
        <taxon>Bacillati</taxon>
        <taxon>Bacillota</taxon>
        <taxon>Clostridia</taxon>
        <taxon>Lachnospirales</taxon>
        <taxon>Lachnospiraceae</taxon>
        <taxon>Coprococcus</taxon>
    </lineage>
</organism>
<dbReference type="RefSeq" id="WP_117785851.1">
    <property type="nucleotide sequence ID" value="NZ_JACOOX010000004.1"/>
</dbReference>
<dbReference type="GO" id="GO:0030170">
    <property type="term" value="F:pyridoxal phosphate binding"/>
    <property type="evidence" value="ECO:0007669"/>
    <property type="project" value="InterPro"/>
</dbReference>
<dbReference type="InterPro" id="IPR004839">
    <property type="entry name" value="Aminotransferase_I/II_large"/>
</dbReference>